<dbReference type="EMBL" id="KB446557">
    <property type="protein sequence ID" value="EME84380.1"/>
    <property type="molecule type" value="Genomic_DNA"/>
</dbReference>
<accession>M2Z3H2</accession>
<dbReference type="KEGG" id="pfj:MYCFIDRAFT_207257"/>
<dbReference type="AlphaFoldDB" id="M2Z3H2"/>
<feature type="transmembrane region" description="Helical" evidence="1">
    <location>
        <begin position="552"/>
        <end position="572"/>
    </location>
</feature>
<dbReference type="Proteomes" id="UP000016932">
    <property type="component" value="Unassembled WGS sequence"/>
</dbReference>
<proteinExistence type="predicted"/>
<evidence type="ECO:0000256" key="1">
    <source>
        <dbReference type="SAM" id="Phobius"/>
    </source>
</evidence>
<organism evidence="2 3">
    <name type="scientific">Pseudocercospora fijiensis (strain CIRAD86)</name>
    <name type="common">Black leaf streak disease fungus</name>
    <name type="synonym">Mycosphaerella fijiensis</name>
    <dbReference type="NCBI Taxonomy" id="383855"/>
    <lineage>
        <taxon>Eukaryota</taxon>
        <taxon>Fungi</taxon>
        <taxon>Dikarya</taxon>
        <taxon>Ascomycota</taxon>
        <taxon>Pezizomycotina</taxon>
        <taxon>Dothideomycetes</taxon>
        <taxon>Dothideomycetidae</taxon>
        <taxon>Mycosphaerellales</taxon>
        <taxon>Mycosphaerellaceae</taxon>
        <taxon>Pseudocercospora</taxon>
    </lineage>
</organism>
<reference evidence="2 3" key="1">
    <citation type="journal article" date="2012" name="PLoS Pathog.">
        <title>Diverse lifestyles and strategies of plant pathogenesis encoded in the genomes of eighteen Dothideomycetes fungi.</title>
        <authorList>
            <person name="Ohm R.A."/>
            <person name="Feau N."/>
            <person name="Henrissat B."/>
            <person name="Schoch C.L."/>
            <person name="Horwitz B.A."/>
            <person name="Barry K.W."/>
            <person name="Condon B.J."/>
            <person name="Copeland A.C."/>
            <person name="Dhillon B."/>
            <person name="Glaser F."/>
            <person name="Hesse C.N."/>
            <person name="Kosti I."/>
            <person name="LaButti K."/>
            <person name="Lindquist E.A."/>
            <person name="Lucas S."/>
            <person name="Salamov A.A."/>
            <person name="Bradshaw R.E."/>
            <person name="Ciuffetti L."/>
            <person name="Hamelin R.C."/>
            <person name="Kema G.H.J."/>
            <person name="Lawrence C."/>
            <person name="Scott J.A."/>
            <person name="Spatafora J.W."/>
            <person name="Turgeon B.G."/>
            <person name="de Wit P.J.G.M."/>
            <person name="Zhong S."/>
            <person name="Goodwin S.B."/>
            <person name="Grigoriev I.V."/>
        </authorList>
    </citation>
    <scope>NUCLEOTIDE SEQUENCE [LARGE SCALE GENOMIC DNA]</scope>
    <source>
        <strain evidence="2 3">CIRAD86</strain>
    </source>
</reference>
<dbReference type="eggNOG" id="ENOG502SH5D">
    <property type="taxonomic scope" value="Eukaryota"/>
</dbReference>
<dbReference type="VEuPathDB" id="FungiDB:MYCFIDRAFT_207257"/>
<gene>
    <name evidence="2" type="ORF">MYCFIDRAFT_207257</name>
</gene>
<dbReference type="Gene3D" id="1.20.58.340">
    <property type="entry name" value="Magnesium transport protein CorA, transmembrane region"/>
    <property type="match status" value="1"/>
</dbReference>
<feature type="transmembrane region" description="Helical" evidence="1">
    <location>
        <begin position="592"/>
        <end position="613"/>
    </location>
</feature>
<keyword evidence="1" id="KW-0812">Transmembrane</keyword>
<sequence length="654" mass="73074">MECAHWGARVVSNRGRGGTVAQDVGRGDEDEVRLWYGPAVNVSPQIMVSTIFCWMATEALALAPRPRFLPSAHPDTDTDVAGCHHSSNFVSVTDFPSCLTRSSMGASEVNAVRRDTNQRPRNSMHRARRAGPRVSFNAVCSCISSPRPQSPRLDLSVEPRILTAWASASALSTPSLQSLTWLSSTMLDCHEPLLTLASERESIDESKWDEYFGALAGCPKDESIHLRLFEWFSDSAHRPAEVAVDSAAELITRDRSPHCDLRVIVARLSATQLVELNAMQAIFRHYDFPTSFLSDRIQAVSHAFGARRSTMTPAVEIAWSHFLCKDVKSHWHQNQPRRSPYTDKAATDGPRWRRCDAFLHVRNRSDGSECVTLLCFGASQPLVERFNRLLGNASWTDVVKEPFLLFSIVYEDLYTQLDTIAWTLADVFRPVERSTLDRTGVKESSAMAQSVDFASLHNISKHCIYISEATEAAILSVDSMIAHLRSHRLVISASMTDAALSHLTCRKLALQSTQLRIRSLEKRMANIISLSFNLVTQQDSRVMQNDSNAMKAIAVLTLIFLPLTGIASLFSTPFFSVDFDTSQKSLQVATCFWIFWVITVPLTLVMLGGWIVWYHSVKEKRTGNLDKKVKAIDELGRADSRSWIDRLQIGNLAA</sequence>
<keyword evidence="1" id="KW-0472">Membrane</keyword>
<dbReference type="RefSeq" id="XP_007925004.1">
    <property type="nucleotide sequence ID" value="XM_007926813.1"/>
</dbReference>
<evidence type="ECO:0000313" key="3">
    <source>
        <dbReference type="Proteomes" id="UP000016932"/>
    </source>
</evidence>
<dbReference type="OrthoDB" id="1046782at2759"/>
<name>M2Z3H2_PSEFD</name>
<protein>
    <submittedName>
        <fullName evidence="2">Uncharacterized protein</fullName>
    </submittedName>
</protein>
<dbReference type="GeneID" id="19336572"/>
<dbReference type="STRING" id="383855.M2Z3H2"/>
<evidence type="ECO:0000313" key="2">
    <source>
        <dbReference type="EMBL" id="EME84380.1"/>
    </source>
</evidence>
<keyword evidence="3" id="KW-1185">Reference proteome</keyword>
<dbReference type="HOGENOM" id="CLU_419271_0_0_1"/>
<keyword evidence="1" id="KW-1133">Transmembrane helix</keyword>